<feature type="transmembrane region" description="Helical" evidence="1">
    <location>
        <begin position="136"/>
        <end position="156"/>
    </location>
</feature>
<feature type="transmembrane region" description="Helical" evidence="1">
    <location>
        <begin position="263"/>
        <end position="285"/>
    </location>
</feature>
<feature type="transmembrane region" description="Helical" evidence="1">
    <location>
        <begin position="168"/>
        <end position="188"/>
    </location>
</feature>
<keyword evidence="3" id="KW-1185">Reference proteome</keyword>
<feature type="transmembrane region" description="Helical" evidence="1">
    <location>
        <begin position="229"/>
        <end position="251"/>
    </location>
</feature>
<accession>A0A927MZ36</accession>
<feature type="transmembrane region" description="Helical" evidence="1">
    <location>
        <begin position="297"/>
        <end position="318"/>
    </location>
</feature>
<dbReference type="AlphaFoldDB" id="A0A927MZ36"/>
<organism evidence="2 3">
    <name type="scientific">Actinopolymorpha pittospori</name>
    <dbReference type="NCBI Taxonomy" id="648752"/>
    <lineage>
        <taxon>Bacteria</taxon>
        <taxon>Bacillati</taxon>
        <taxon>Actinomycetota</taxon>
        <taxon>Actinomycetes</taxon>
        <taxon>Propionibacteriales</taxon>
        <taxon>Actinopolymorphaceae</taxon>
        <taxon>Actinopolymorpha</taxon>
    </lineage>
</organism>
<keyword evidence="1" id="KW-0812">Transmembrane</keyword>
<sequence>MPTQAGQTGHAAYEPGRGTRLAQAFRWHVPLMTLAALMAVVGVVAIVGILVDDRVLTGLPIWAKPTKFALSILLYSVTWAWFISQLTRLRRTAWWMGTVAAVLLGAEMVIVVGQVIRGTTSHFNGTTPLNAALYQMMGMLIVVVWVATLVVALIMFRNPGPDRARNLAVRAGSLVALVGMALGFLMTLPTKQQIAEDSPFTGAHTVGLADGGPGLPLLGWSTVAGDLRIPHFVGMHALQLIPLVLIGLELLARKVTLLRQEKVRARLVAVAVVGYLAELALLTWQALRGQSIVRPDLLTGLTFTGIVVCVGAGVLAALRAGQSRSERSLSTRSS</sequence>
<keyword evidence="1" id="KW-0472">Membrane</keyword>
<dbReference type="Proteomes" id="UP000638648">
    <property type="component" value="Unassembled WGS sequence"/>
</dbReference>
<proteinExistence type="predicted"/>
<feature type="transmembrane region" description="Helical" evidence="1">
    <location>
        <begin position="94"/>
        <end position="116"/>
    </location>
</feature>
<dbReference type="EMBL" id="JADBEM010000001">
    <property type="protein sequence ID" value="MBE1607348.1"/>
    <property type="molecule type" value="Genomic_DNA"/>
</dbReference>
<reference evidence="2" key="1">
    <citation type="submission" date="2020-10" db="EMBL/GenBank/DDBJ databases">
        <title>Sequencing the genomes of 1000 actinobacteria strains.</title>
        <authorList>
            <person name="Klenk H.-P."/>
        </authorList>
    </citation>
    <scope>NUCLEOTIDE SEQUENCE</scope>
    <source>
        <strain evidence="2">DSM 45354</strain>
    </source>
</reference>
<comment type="caution">
    <text evidence="2">The sequence shown here is derived from an EMBL/GenBank/DDBJ whole genome shotgun (WGS) entry which is preliminary data.</text>
</comment>
<feature type="transmembrane region" description="Helical" evidence="1">
    <location>
        <begin position="62"/>
        <end position="82"/>
    </location>
</feature>
<gene>
    <name evidence="2" type="ORF">HEB94_004196</name>
</gene>
<name>A0A927MZ36_9ACTN</name>
<evidence type="ECO:0000313" key="3">
    <source>
        <dbReference type="Proteomes" id="UP000638648"/>
    </source>
</evidence>
<protein>
    <submittedName>
        <fullName evidence="2">Uncharacterized membrane protein YhaH (DUF805 family)</fullName>
    </submittedName>
</protein>
<evidence type="ECO:0000313" key="2">
    <source>
        <dbReference type="EMBL" id="MBE1607348.1"/>
    </source>
</evidence>
<keyword evidence="1" id="KW-1133">Transmembrane helix</keyword>
<dbReference type="RefSeq" id="WP_202896450.1">
    <property type="nucleotide sequence ID" value="NZ_BAABJL010000197.1"/>
</dbReference>
<feature type="transmembrane region" description="Helical" evidence="1">
    <location>
        <begin position="27"/>
        <end position="50"/>
    </location>
</feature>
<evidence type="ECO:0000256" key="1">
    <source>
        <dbReference type="SAM" id="Phobius"/>
    </source>
</evidence>